<dbReference type="EMBL" id="JBHSAO010000011">
    <property type="protein sequence ID" value="MFC4025228.1"/>
    <property type="molecule type" value="Genomic_DNA"/>
</dbReference>
<dbReference type="InterPro" id="IPR029068">
    <property type="entry name" value="Glyas_Bleomycin-R_OHBP_Dase"/>
</dbReference>
<dbReference type="Pfam" id="PF00903">
    <property type="entry name" value="Glyoxalase"/>
    <property type="match status" value="2"/>
</dbReference>
<gene>
    <name evidence="2" type="ORF">ACFOUV_15640</name>
</gene>
<evidence type="ECO:0000259" key="1">
    <source>
        <dbReference type="PROSITE" id="PS51819"/>
    </source>
</evidence>
<feature type="domain" description="VOC" evidence="1">
    <location>
        <begin position="139"/>
        <end position="254"/>
    </location>
</feature>
<dbReference type="RefSeq" id="WP_379497718.1">
    <property type="nucleotide sequence ID" value="NZ_JBHSAO010000011.1"/>
</dbReference>
<dbReference type="InterPro" id="IPR004360">
    <property type="entry name" value="Glyas_Fos-R_dOase_dom"/>
</dbReference>
<evidence type="ECO:0000313" key="3">
    <source>
        <dbReference type="Proteomes" id="UP001595772"/>
    </source>
</evidence>
<reference evidence="3" key="1">
    <citation type="journal article" date="2019" name="Int. J. Syst. Evol. Microbiol.">
        <title>The Global Catalogue of Microorganisms (GCM) 10K type strain sequencing project: providing services to taxonomists for standard genome sequencing and annotation.</title>
        <authorList>
            <consortium name="The Broad Institute Genomics Platform"/>
            <consortium name="The Broad Institute Genome Sequencing Center for Infectious Disease"/>
            <person name="Wu L."/>
            <person name="Ma J."/>
        </authorList>
    </citation>
    <scope>NUCLEOTIDE SEQUENCE [LARGE SCALE GENOMIC DNA]</scope>
    <source>
        <strain evidence="3">IBRC-M 10703</strain>
    </source>
</reference>
<organism evidence="2 3">
    <name type="scientific">Oceanobacillus longus</name>
    <dbReference type="NCBI Taxonomy" id="930120"/>
    <lineage>
        <taxon>Bacteria</taxon>
        <taxon>Bacillati</taxon>
        <taxon>Bacillota</taxon>
        <taxon>Bacilli</taxon>
        <taxon>Bacillales</taxon>
        <taxon>Bacillaceae</taxon>
        <taxon>Oceanobacillus</taxon>
    </lineage>
</organism>
<accession>A0ABV8H2H0</accession>
<comment type="caution">
    <text evidence="2">The sequence shown here is derived from an EMBL/GenBank/DDBJ whole genome shotgun (WGS) entry which is preliminary data.</text>
</comment>
<sequence length="298" mass="34135">MDMNNIKVFRLAYAMFGSLNIEKMVQYYTETIGYRLSEKTEDGSAYLSNGLDHHNIVLTPHKHKGIKRYGYQLDGKLSIGEVQEELKKQGIHSQIKSDEQPGVREMLEVKDPDGNVIELFTEMDMPATGYGNTGIVPHKLGHIAFYAKNMQKTIQFYEEALGFMFTDTIGDNFANFLTCNHDHHTLNIVSSNKSNQLHHIAFELKDSSHQYLSSEVLAKHGYEIIWGPSRHTSGHNIATYHYDPDGNVVELFIDMDRYIPELGIFEPKPWHEELPLTPRRWEGLSSWGTEFEVDLANV</sequence>
<name>A0ABV8H2H0_9BACI</name>
<dbReference type="InterPro" id="IPR050383">
    <property type="entry name" value="GlyoxalaseI/FosfomycinResist"/>
</dbReference>
<evidence type="ECO:0000313" key="2">
    <source>
        <dbReference type="EMBL" id="MFC4025228.1"/>
    </source>
</evidence>
<proteinExistence type="predicted"/>
<dbReference type="PANTHER" id="PTHR21366">
    <property type="entry name" value="GLYOXALASE FAMILY PROTEIN"/>
    <property type="match status" value="1"/>
</dbReference>
<dbReference type="PROSITE" id="PS51819">
    <property type="entry name" value="VOC"/>
    <property type="match status" value="2"/>
</dbReference>
<feature type="domain" description="VOC" evidence="1">
    <location>
        <begin position="10"/>
        <end position="122"/>
    </location>
</feature>
<protein>
    <submittedName>
        <fullName evidence="2">VOC family protein</fullName>
    </submittedName>
</protein>
<dbReference type="InterPro" id="IPR037523">
    <property type="entry name" value="VOC_core"/>
</dbReference>
<dbReference type="Gene3D" id="3.10.180.10">
    <property type="entry name" value="2,3-Dihydroxybiphenyl 1,2-Dioxygenase, domain 1"/>
    <property type="match status" value="2"/>
</dbReference>
<dbReference type="Proteomes" id="UP001595772">
    <property type="component" value="Unassembled WGS sequence"/>
</dbReference>
<keyword evidence="3" id="KW-1185">Reference proteome</keyword>
<dbReference type="SUPFAM" id="SSF54593">
    <property type="entry name" value="Glyoxalase/Bleomycin resistance protein/Dihydroxybiphenyl dioxygenase"/>
    <property type="match status" value="1"/>
</dbReference>